<evidence type="ECO:0000256" key="1">
    <source>
        <dbReference type="SAM" id="MobiDB-lite"/>
    </source>
</evidence>
<sequence length="161" mass="17889">MRESGQGRTGSGAPRWQGVRRKGDGKRRTAPSSGAGLMPAPPPPLCSGRLPLRNNLRFPPPFRLTPCESLHSRLCTPARFLSPAGDRAGKDEKNFKFIWGLRCGGIGLFLVERAGKWDCLLFYAWGCLDLWGDINYNLKTKCSMQIRTGPYGNRKGFEADF</sequence>
<dbReference type="Proteomes" id="UP000198508">
    <property type="component" value="Unassembled WGS sequence"/>
</dbReference>
<evidence type="ECO:0000313" key="2">
    <source>
        <dbReference type="EMBL" id="SET89551.1"/>
    </source>
</evidence>
<reference evidence="3" key="1">
    <citation type="submission" date="2016-10" db="EMBL/GenBank/DDBJ databases">
        <authorList>
            <person name="Varghese N."/>
            <person name="Submissions S."/>
        </authorList>
    </citation>
    <scope>NUCLEOTIDE SEQUENCE [LARGE SCALE GENOMIC DNA]</scope>
    <source>
        <strain evidence="3">NLAE-zl-G277</strain>
    </source>
</reference>
<feature type="compositionally biased region" description="Basic residues" evidence="1">
    <location>
        <begin position="18"/>
        <end position="29"/>
    </location>
</feature>
<gene>
    <name evidence="2" type="ORF">SAMN05216313_11895</name>
</gene>
<dbReference type="EMBL" id="FOIM01000018">
    <property type="protein sequence ID" value="SET89551.1"/>
    <property type="molecule type" value="Genomic_DNA"/>
</dbReference>
<dbReference type="STRING" id="460384.SAMN05216313_11895"/>
<accession>A0A1I0HZJ6</accession>
<proteinExistence type="predicted"/>
<keyword evidence="3" id="KW-1185">Reference proteome</keyword>
<protein>
    <submittedName>
        <fullName evidence="2">Uncharacterized protein</fullName>
    </submittedName>
</protein>
<feature type="region of interest" description="Disordered" evidence="1">
    <location>
        <begin position="1"/>
        <end position="44"/>
    </location>
</feature>
<evidence type="ECO:0000313" key="3">
    <source>
        <dbReference type="Proteomes" id="UP000198508"/>
    </source>
</evidence>
<name>A0A1I0HZJ6_9FIRM</name>
<dbReference type="AlphaFoldDB" id="A0A1I0HZJ6"/>
<organism evidence="2 3">
    <name type="scientific">Enterocloster lavalensis</name>
    <dbReference type="NCBI Taxonomy" id="460384"/>
    <lineage>
        <taxon>Bacteria</taxon>
        <taxon>Bacillati</taxon>
        <taxon>Bacillota</taxon>
        <taxon>Clostridia</taxon>
        <taxon>Lachnospirales</taxon>
        <taxon>Lachnospiraceae</taxon>
        <taxon>Enterocloster</taxon>
    </lineage>
</organism>